<evidence type="ECO:0000259" key="3">
    <source>
        <dbReference type="PROSITE" id="PS50102"/>
    </source>
</evidence>
<dbReference type="InterPro" id="IPR000504">
    <property type="entry name" value="RRM_dom"/>
</dbReference>
<dbReference type="OrthoDB" id="6730379at2759"/>
<dbReference type="CDD" id="cd00590">
    <property type="entry name" value="RRM_SF"/>
    <property type="match status" value="1"/>
</dbReference>
<dbReference type="Proteomes" id="UP000663879">
    <property type="component" value="Unassembled WGS sequence"/>
</dbReference>
<organism evidence="4 5">
    <name type="scientific">Brachionus calyciflorus</name>
    <dbReference type="NCBI Taxonomy" id="104777"/>
    <lineage>
        <taxon>Eukaryota</taxon>
        <taxon>Metazoa</taxon>
        <taxon>Spiralia</taxon>
        <taxon>Gnathifera</taxon>
        <taxon>Rotifera</taxon>
        <taxon>Eurotatoria</taxon>
        <taxon>Monogononta</taxon>
        <taxon>Pseudotrocha</taxon>
        <taxon>Ploima</taxon>
        <taxon>Brachionidae</taxon>
        <taxon>Brachionus</taxon>
    </lineage>
</organism>
<dbReference type="AlphaFoldDB" id="A0A813MAD8"/>
<dbReference type="InterPro" id="IPR035979">
    <property type="entry name" value="RBD_domain_sf"/>
</dbReference>
<dbReference type="SUPFAM" id="SSF54928">
    <property type="entry name" value="RNA-binding domain, RBD"/>
    <property type="match status" value="1"/>
</dbReference>
<dbReference type="InterPro" id="IPR012677">
    <property type="entry name" value="Nucleotide-bd_a/b_plait_sf"/>
</dbReference>
<feature type="region of interest" description="Disordered" evidence="2">
    <location>
        <begin position="274"/>
        <end position="304"/>
    </location>
</feature>
<keyword evidence="5" id="KW-1185">Reference proteome</keyword>
<proteinExistence type="predicted"/>
<feature type="domain" description="RRM" evidence="3">
    <location>
        <begin position="8"/>
        <end position="79"/>
    </location>
</feature>
<gene>
    <name evidence="4" type="ORF">OXX778_LOCUS1663</name>
</gene>
<dbReference type="Gene3D" id="3.30.70.330">
    <property type="match status" value="1"/>
</dbReference>
<evidence type="ECO:0000313" key="5">
    <source>
        <dbReference type="Proteomes" id="UP000663879"/>
    </source>
</evidence>
<keyword evidence="1" id="KW-0694">RNA-binding</keyword>
<dbReference type="Pfam" id="PF00076">
    <property type="entry name" value="RRM_1"/>
    <property type="match status" value="1"/>
</dbReference>
<dbReference type="GO" id="GO:0003723">
    <property type="term" value="F:RNA binding"/>
    <property type="evidence" value="ECO:0007669"/>
    <property type="project" value="UniProtKB-UniRule"/>
</dbReference>
<protein>
    <recommendedName>
        <fullName evidence="3">RRM domain-containing protein</fullName>
    </recommendedName>
</protein>
<dbReference type="SMART" id="SM00360">
    <property type="entry name" value="RRM"/>
    <property type="match status" value="1"/>
</dbReference>
<sequence>MATKCASKTLFVGNLHASLEESDLLEIFKPFGRIVECCKRWCHYGFIQFATDDEAKLAFNNLNGSKVRGRPMRIEFQRKKLRNIQALIEAESESKTLPCFDPYFTYLNNENINPVQEDDYPDLAEMEKCLLKVFDELLVDDSKSQSTKNSKKDTEVLKSITNLDNNNKRLDKNNNKNKILCDGNMSTASTCSSPSSQKDDTNSPKIENIRLFRSINSSNTIYVQPTDIIIPLSEGEYNEYQLFPSADKKINFEENPLTLILSSFLDSDELYSPPISSASSETSCSNSSSLVSSPRSQSPKYLFQ</sequence>
<name>A0A813MAD8_9BILA</name>
<accession>A0A813MAD8</accession>
<dbReference type="EMBL" id="CAJNOC010000113">
    <property type="protein sequence ID" value="CAF0716151.1"/>
    <property type="molecule type" value="Genomic_DNA"/>
</dbReference>
<evidence type="ECO:0000256" key="1">
    <source>
        <dbReference type="PROSITE-ProRule" id="PRU00176"/>
    </source>
</evidence>
<comment type="caution">
    <text evidence="4">The sequence shown here is derived from an EMBL/GenBank/DDBJ whole genome shotgun (WGS) entry which is preliminary data.</text>
</comment>
<dbReference type="PROSITE" id="PS50102">
    <property type="entry name" value="RRM"/>
    <property type="match status" value="1"/>
</dbReference>
<evidence type="ECO:0000256" key="2">
    <source>
        <dbReference type="SAM" id="MobiDB-lite"/>
    </source>
</evidence>
<evidence type="ECO:0000313" key="4">
    <source>
        <dbReference type="EMBL" id="CAF0716151.1"/>
    </source>
</evidence>
<dbReference type="PANTHER" id="PTHR48038:SF1">
    <property type="entry name" value="RIBONUCLEOPROTEIN RB97D"/>
    <property type="match status" value="1"/>
</dbReference>
<dbReference type="PANTHER" id="PTHR48038">
    <property type="entry name" value="RIBONUCLEOPROTEIN RB97D"/>
    <property type="match status" value="1"/>
</dbReference>
<reference evidence="4" key="1">
    <citation type="submission" date="2021-02" db="EMBL/GenBank/DDBJ databases">
        <authorList>
            <person name="Nowell W R."/>
        </authorList>
    </citation>
    <scope>NUCLEOTIDE SEQUENCE</scope>
    <source>
        <strain evidence="4">Ploen Becks lab</strain>
    </source>
</reference>